<dbReference type="InterPro" id="IPR036869">
    <property type="entry name" value="J_dom_sf"/>
</dbReference>
<proteinExistence type="predicted"/>
<sequence length="72" mass="7922">MDTNAARRVLRIDERAPLTAETVEAAYSREAWERHPSRYPEGEARVAADAWAGTLAEARAVLLDSVLRAEAA</sequence>
<feature type="non-terminal residue" evidence="1">
    <location>
        <position position="72"/>
    </location>
</feature>
<dbReference type="SUPFAM" id="SSF46565">
    <property type="entry name" value="Chaperone J-domain"/>
    <property type="match status" value="1"/>
</dbReference>
<evidence type="ECO:0000313" key="2">
    <source>
        <dbReference type="Proteomes" id="UP000275048"/>
    </source>
</evidence>
<dbReference type="RefSeq" id="WP_138708112.1">
    <property type="nucleotide sequence ID" value="NZ_RHHB01000050.1"/>
</dbReference>
<protein>
    <recommendedName>
        <fullName evidence="3">J domain-containing protein</fullName>
    </recommendedName>
</protein>
<dbReference type="EMBL" id="RHHB01000050">
    <property type="protein sequence ID" value="RNB45302.1"/>
    <property type="molecule type" value="Genomic_DNA"/>
</dbReference>
<dbReference type="AlphaFoldDB" id="A0A3M8A2I5"/>
<comment type="caution">
    <text evidence="1">The sequence shown here is derived from an EMBL/GenBank/DDBJ whole genome shotgun (WGS) entry which is preliminary data.</text>
</comment>
<gene>
    <name evidence="1" type="ORF">EDM22_16320</name>
</gene>
<accession>A0A3M8A2I5</accession>
<organism evidence="1 2">
    <name type="scientific">Agromyces tardus</name>
    <dbReference type="NCBI Taxonomy" id="2583849"/>
    <lineage>
        <taxon>Bacteria</taxon>
        <taxon>Bacillati</taxon>
        <taxon>Actinomycetota</taxon>
        <taxon>Actinomycetes</taxon>
        <taxon>Micrococcales</taxon>
        <taxon>Microbacteriaceae</taxon>
        <taxon>Agromyces</taxon>
    </lineage>
</organism>
<dbReference type="OrthoDB" id="5003128at2"/>
<dbReference type="Proteomes" id="UP000275048">
    <property type="component" value="Unassembled WGS sequence"/>
</dbReference>
<evidence type="ECO:0008006" key="3">
    <source>
        <dbReference type="Google" id="ProtNLM"/>
    </source>
</evidence>
<evidence type="ECO:0000313" key="1">
    <source>
        <dbReference type="EMBL" id="RNB45302.1"/>
    </source>
</evidence>
<keyword evidence="2" id="KW-1185">Reference proteome</keyword>
<name>A0A3M8A2I5_9MICO</name>
<reference evidence="1 2" key="1">
    <citation type="submission" date="2018-10" db="EMBL/GenBank/DDBJ databases">
        <title>Isolation, diversity and antibacterial activity of antinobacteria from the wheat rhizosphere soil.</title>
        <authorList>
            <person name="Sun T."/>
        </authorList>
    </citation>
    <scope>NUCLEOTIDE SEQUENCE [LARGE SCALE GENOMIC DNA]</scope>
    <source>
        <strain evidence="1 2">SJ-23</strain>
    </source>
</reference>